<keyword evidence="12" id="KW-1185">Reference proteome</keyword>
<sequence>MSINKTHAVSAIRPAEPQLMQRGPARHLKPGASEQPSAATHFTLSQAMTALRTHSGQDIRSEKVDALRESISSGTYRADSSKIAAGLLRTLSANGPDED</sequence>
<evidence type="ECO:0000256" key="4">
    <source>
        <dbReference type="ARBA" id="ARBA00022795"/>
    </source>
</evidence>
<evidence type="ECO:0000256" key="3">
    <source>
        <dbReference type="ARBA" id="ARBA00022491"/>
    </source>
</evidence>
<evidence type="ECO:0000256" key="5">
    <source>
        <dbReference type="ARBA" id="ARBA00023015"/>
    </source>
</evidence>
<dbReference type="Proteomes" id="UP001596230">
    <property type="component" value="Unassembled WGS sequence"/>
</dbReference>
<evidence type="ECO:0000256" key="9">
    <source>
        <dbReference type="SAM" id="MobiDB-lite"/>
    </source>
</evidence>
<dbReference type="InterPro" id="IPR035890">
    <property type="entry name" value="Anti-sigma-28_factor_FlgM_sf"/>
</dbReference>
<dbReference type="RefSeq" id="WP_212712256.1">
    <property type="nucleotide sequence ID" value="NZ_JBHSUB010000005.1"/>
</dbReference>
<evidence type="ECO:0000313" key="12">
    <source>
        <dbReference type="Proteomes" id="UP001596230"/>
    </source>
</evidence>
<comment type="similarity">
    <text evidence="1">Belongs to the FlgM family.</text>
</comment>
<evidence type="ECO:0000256" key="2">
    <source>
        <dbReference type="ARBA" id="ARBA00017823"/>
    </source>
</evidence>
<evidence type="ECO:0000256" key="6">
    <source>
        <dbReference type="ARBA" id="ARBA00023163"/>
    </source>
</evidence>
<dbReference type="SUPFAM" id="SSF101498">
    <property type="entry name" value="Anti-sigma factor FlgM"/>
    <property type="match status" value="1"/>
</dbReference>
<comment type="function">
    <text evidence="7">Responsible for the coupling of flagellin expression to flagellar assembly by preventing expression of the flagellin genes when a component of the middle class of proteins is defective. It negatively regulates flagellar genes by inhibiting the activity of FliA by directly binding to FliA.</text>
</comment>
<evidence type="ECO:0000256" key="1">
    <source>
        <dbReference type="ARBA" id="ARBA00005322"/>
    </source>
</evidence>
<gene>
    <name evidence="11" type="primary">flgM</name>
    <name evidence="11" type="ORF">ACFP9W_03560</name>
</gene>
<dbReference type="Pfam" id="PF04316">
    <property type="entry name" value="FlgM"/>
    <property type="match status" value="1"/>
</dbReference>
<keyword evidence="4" id="KW-1005">Bacterial flagellum biogenesis</keyword>
<dbReference type="InterPro" id="IPR031316">
    <property type="entry name" value="FlgM_C"/>
</dbReference>
<keyword evidence="11" id="KW-0966">Cell projection</keyword>
<evidence type="ECO:0000313" key="11">
    <source>
        <dbReference type="EMBL" id="MFC6377178.1"/>
    </source>
</evidence>
<keyword evidence="11" id="KW-0282">Flagellum</keyword>
<accession>A0ABW1VXX1</accession>
<evidence type="ECO:0000259" key="10">
    <source>
        <dbReference type="Pfam" id="PF04316"/>
    </source>
</evidence>
<feature type="region of interest" description="Disordered" evidence="9">
    <location>
        <begin position="1"/>
        <end position="39"/>
    </location>
</feature>
<keyword evidence="6" id="KW-0804">Transcription</keyword>
<dbReference type="InterPro" id="IPR007412">
    <property type="entry name" value="FlgM"/>
</dbReference>
<feature type="domain" description="Anti-sigma-28 factor FlgM C-terminal" evidence="10">
    <location>
        <begin position="44"/>
        <end position="88"/>
    </location>
</feature>
<keyword evidence="3" id="KW-0678">Repressor</keyword>
<proteinExistence type="inferred from homology"/>
<comment type="caution">
    <text evidence="11">The sequence shown here is derived from an EMBL/GenBank/DDBJ whole genome shotgun (WGS) entry which is preliminary data.</text>
</comment>
<reference evidence="12" key="1">
    <citation type="journal article" date="2019" name="Int. J. Syst. Evol. Microbiol.">
        <title>The Global Catalogue of Microorganisms (GCM) 10K type strain sequencing project: providing services to taxonomists for standard genome sequencing and annotation.</title>
        <authorList>
            <consortium name="The Broad Institute Genomics Platform"/>
            <consortium name="The Broad Institute Genome Sequencing Center for Infectious Disease"/>
            <person name="Wu L."/>
            <person name="Ma J."/>
        </authorList>
    </citation>
    <scope>NUCLEOTIDE SEQUENCE [LARGE SCALE GENOMIC DNA]</scope>
    <source>
        <strain evidence="12">CGMCC 1.18518</strain>
    </source>
</reference>
<keyword evidence="11" id="KW-0969">Cilium</keyword>
<name>A0ABW1VXX1_9GAMM</name>
<evidence type="ECO:0000256" key="8">
    <source>
        <dbReference type="ARBA" id="ARBA00030117"/>
    </source>
</evidence>
<dbReference type="NCBIfam" id="TIGR03824">
    <property type="entry name" value="FlgM_jcvi"/>
    <property type="match status" value="1"/>
</dbReference>
<dbReference type="EMBL" id="JBHSUB010000005">
    <property type="protein sequence ID" value="MFC6377178.1"/>
    <property type="molecule type" value="Genomic_DNA"/>
</dbReference>
<protein>
    <recommendedName>
        <fullName evidence="2">Negative regulator of flagellin synthesis</fullName>
    </recommendedName>
    <alternativeName>
        <fullName evidence="8">Anti-sigma-28 factor</fullName>
    </alternativeName>
</protein>
<evidence type="ECO:0000256" key="7">
    <source>
        <dbReference type="ARBA" id="ARBA00024739"/>
    </source>
</evidence>
<keyword evidence="5" id="KW-0805">Transcription regulation</keyword>
<organism evidence="11 12">
    <name type="scientific">Tatumella terrea</name>
    <dbReference type="NCBI Taxonomy" id="419007"/>
    <lineage>
        <taxon>Bacteria</taxon>
        <taxon>Pseudomonadati</taxon>
        <taxon>Pseudomonadota</taxon>
        <taxon>Gammaproteobacteria</taxon>
        <taxon>Enterobacterales</taxon>
        <taxon>Erwiniaceae</taxon>
        <taxon>Tatumella</taxon>
    </lineage>
</organism>